<sequence>MSIKKPHFKVISNMPFDDENNDRSQCRLSVACVYLCSSEDMPQLTAAGSRRRPDTLATAITLLIRRDAAARMLIRQLYCDVVSRIIACRAIPS</sequence>
<feature type="non-terminal residue" evidence="1">
    <location>
        <position position="93"/>
    </location>
</feature>
<evidence type="ECO:0000313" key="1">
    <source>
        <dbReference type="EMBL" id="CAH0720601.1"/>
    </source>
</evidence>
<name>A0A8J9YBT5_9NEOP</name>
<organism evidence="1 2">
    <name type="scientific">Brenthis ino</name>
    <name type="common">lesser marbled fritillary</name>
    <dbReference type="NCBI Taxonomy" id="405034"/>
    <lineage>
        <taxon>Eukaryota</taxon>
        <taxon>Metazoa</taxon>
        <taxon>Ecdysozoa</taxon>
        <taxon>Arthropoda</taxon>
        <taxon>Hexapoda</taxon>
        <taxon>Insecta</taxon>
        <taxon>Pterygota</taxon>
        <taxon>Neoptera</taxon>
        <taxon>Endopterygota</taxon>
        <taxon>Lepidoptera</taxon>
        <taxon>Glossata</taxon>
        <taxon>Ditrysia</taxon>
        <taxon>Papilionoidea</taxon>
        <taxon>Nymphalidae</taxon>
        <taxon>Heliconiinae</taxon>
        <taxon>Argynnini</taxon>
        <taxon>Brenthis</taxon>
    </lineage>
</organism>
<proteinExistence type="predicted"/>
<reference evidence="1" key="1">
    <citation type="submission" date="2021-12" db="EMBL/GenBank/DDBJ databases">
        <authorList>
            <person name="Martin H S."/>
        </authorList>
    </citation>
    <scope>NUCLEOTIDE SEQUENCE</scope>
</reference>
<keyword evidence="2" id="KW-1185">Reference proteome</keyword>
<accession>A0A8J9YBT5</accession>
<evidence type="ECO:0000313" key="2">
    <source>
        <dbReference type="Proteomes" id="UP000838878"/>
    </source>
</evidence>
<gene>
    <name evidence="1" type="ORF">BINO364_LOCUS6812</name>
</gene>
<dbReference type="EMBL" id="OV170222">
    <property type="protein sequence ID" value="CAH0720601.1"/>
    <property type="molecule type" value="Genomic_DNA"/>
</dbReference>
<dbReference type="Proteomes" id="UP000838878">
    <property type="component" value="Chromosome 2"/>
</dbReference>
<protein>
    <submittedName>
        <fullName evidence="1">Uncharacterized protein</fullName>
    </submittedName>
</protein>
<dbReference type="AlphaFoldDB" id="A0A8J9YBT5"/>